<accession>E8N5Z0</accession>
<dbReference type="HOGENOM" id="CLU_065155_2_2_0"/>
<proteinExistence type="predicted"/>
<dbReference type="Gene3D" id="3.40.50.300">
    <property type="entry name" value="P-loop containing nucleotide triphosphate hydrolases"/>
    <property type="match status" value="1"/>
</dbReference>
<dbReference type="Proteomes" id="UP000008922">
    <property type="component" value="Chromosome"/>
</dbReference>
<dbReference type="InParanoid" id="E8N5Z0"/>
<dbReference type="EMBL" id="AP012029">
    <property type="protein sequence ID" value="BAJ63854.1"/>
    <property type="molecule type" value="Genomic_DNA"/>
</dbReference>
<dbReference type="RefSeq" id="WP_013560231.1">
    <property type="nucleotide sequence ID" value="NC_014960.1"/>
</dbReference>
<dbReference type="eggNOG" id="COG1102">
    <property type="taxonomic scope" value="Bacteria"/>
</dbReference>
<evidence type="ECO:0000313" key="1">
    <source>
        <dbReference type="EMBL" id="BAJ63854.1"/>
    </source>
</evidence>
<sequence length="194" mass="22057">MNAITISRQMGAWGRKVAEATAELLGYRLVWREVINQAALRAGVPEVALATIDELGIMGIKPREEDLQAYHRAVRQIMEELVEEGRVVIIGRAGQCILAGNPHVLHVRVMAPTDVRISRVADEQKIPFEQARSLVERSDRSRMEYLRRFYHANIDDPTLYDMVLNTSRISVRCAALLIEALIKNHENHENHEVD</sequence>
<keyword evidence="2" id="KW-1185">Reference proteome</keyword>
<dbReference type="AlphaFoldDB" id="E8N5Z0"/>
<dbReference type="SUPFAM" id="SSF52540">
    <property type="entry name" value="P-loop containing nucleoside triphosphate hydrolases"/>
    <property type="match status" value="1"/>
</dbReference>
<gene>
    <name evidence="1" type="ordered locus">ANT_18280</name>
</gene>
<dbReference type="STRING" id="926569.ANT_18280"/>
<dbReference type="KEGG" id="atm:ANT_18280"/>
<name>E8N5Z0_ANATU</name>
<evidence type="ECO:0000313" key="2">
    <source>
        <dbReference type="Proteomes" id="UP000008922"/>
    </source>
</evidence>
<dbReference type="InterPro" id="IPR027417">
    <property type="entry name" value="P-loop_NTPase"/>
</dbReference>
<protein>
    <recommendedName>
        <fullName evidence="3">Cytidylate kinase</fullName>
    </recommendedName>
</protein>
<organism evidence="1 2">
    <name type="scientific">Anaerolinea thermophila (strain DSM 14523 / JCM 11388 / NBRC 100420 / UNI-1)</name>
    <dbReference type="NCBI Taxonomy" id="926569"/>
    <lineage>
        <taxon>Bacteria</taxon>
        <taxon>Bacillati</taxon>
        <taxon>Chloroflexota</taxon>
        <taxon>Anaerolineae</taxon>
        <taxon>Anaerolineales</taxon>
        <taxon>Anaerolineaceae</taxon>
        <taxon>Anaerolinea</taxon>
    </lineage>
</organism>
<dbReference type="Pfam" id="PF13189">
    <property type="entry name" value="Cytidylate_kin2"/>
    <property type="match status" value="1"/>
</dbReference>
<reference evidence="1 2" key="1">
    <citation type="submission" date="2010-12" db="EMBL/GenBank/DDBJ databases">
        <title>Whole genome sequence of Anaerolinea thermophila UNI-1.</title>
        <authorList>
            <person name="Narita-Yamada S."/>
            <person name="Kishi E."/>
            <person name="Watanabe Y."/>
            <person name="Takasaki K."/>
            <person name="Ankai A."/>
            <person name="Oguchi A."/>
            <person name="Fukui S."/>
            <person name="Takahashi M."/>
            <person name="Yashiro I."/>
            <person name="Hosoyama A."/>
            <person name="Sekiguchi Y."/>
            <person name="Hanada S."/>
            <person name="Fujita N."/>
        </authorList>
    </citation>
    <scope>NUCLEOTIDE SEQUENCE [LARGE SCALE GENOMIC DNA]</scope>
    <source>
        <strain evidence="2">DSM 14523 / JCM 11388 / NBRC 100420 / UNI-1</strain>
    </source>
</reference>
<evidence type="ECO:0008006" key="3">
    <source>
        <dbReference type="Google" id="ProtNLM"/>
    </source>
</evidence>